<gene>
    <name evidence="1" type="primary">SCC2_1</name>
    <name evidence="1" type="ORF">H4R26_001580</name>
</gene>
<name>A0A9W8BMM7_9FUNG</name>
<dbReference type="AlphaFoldDB" id="A0A9W8BMM7"/>
<sequence length="723" mass="77664">MRPIDTQAPADTRRCIQYWPISSSLLADTGIQTRYEGIVSADLALESELEQLTLTGNNDAMNTVLSIVQDAINSDEVQTIRLKARPTVSALDPLAVSMEADSMVCQLARVHPSVSATARESPMNTILPAENGYTRLVSYIQRSARAEAVQTNPTYADGFALNAKPAAKRQRHGIDSIMYESLAADASPVLEPAPPLSGLTISAGANQTNQNGESGHREAAAGLASSHIELLEDFLVNLFQEEDQLSDVGSAKTDYFHNISHRHSDVALLNKRAVLQLRTLLVACSPEQLTAHVPDDKLGRIIGMLVAVVEAADEINLADMIKSGASVDKDAGLSDSFCSGLDQAMSISSLGLDASGVIVSLAATGKASNSVCPGDVLHAAVSLFKDCLLGCVVPLFDLAPGCELAEVFADNDGFLRSRLLAFLGTVLVAHDPIATLVGGPVLAEQDIISLAFACISVTFCCGDLFGSGDGSNLLESIRRAAQSLLRRVFEAHSDQRMWILEEILASLIKLPTAARLQNTYRIAGGKSVQFITVLLLKLLQCSAQSPEDLTAGFEGRRLPVKEQRMLLQRHKNSIDAAGSSADFVVRYLIGRCVKRDSKASTNETEYRVFLEAFIDNCIVLLGHPQWPAAELVTRVYSLHVLDLLDEEKVDINLKALALESTALIASHIAIAQRENEVQAKNGGTGALEFVLASTLQSSVVRFREMTTALLEYLQSKAVGGEST</sequence>
<evidence type="ECO:0000313" key="2">
    <source>
        <dbReference type="Proteomes" id="UP001150907"/>
    </source>
</evidence>
<dbReference type="GO" id="GO:0140588">
    <property type="term" value="P:chromatin looping"/>
    <property type="evidence" value="ECO:0007669"/>
    <property type="project" value="InterPro"/>
</dbReference>
<reference evidence="1" key="1">
    <citation type="submission" date="2022-07" db="EMBL/GenBank/DDBJ databases">
        <title>Phylogenomic reconstructions and comparative analyses of Kickxellomycotina fungi.</title>
        <authorList>
            <person name="Reynolds N.K."/>
            <person name="Stajich J.E."/>
            <person name="Barry K."/>
            <person name="Grigoriev I.V."/>
            <person name="Crous P."/>
            <person name="Smith M.E."/>
        </authorList>
    </citation>
    <scope>NUCLEOTIDE SEQUENCE</scope>
    <source>
        <strain evidence="1">IMI 214461</strain>
    </source>
</reference>
<dbReference type="GO" id="GO:0090694">
    <property type="term" value="C:Scc2-Scc4 cohesin loading complex"/>
    <property type="evidence" value="ECO:0007669"/>
    <property type="project" value="TreeGrafter"/>
</dbReference>
<organism evidence="1 2">
    <name type="scientific">Coemansia thaxteri</name>
    <dbReference type="NCBI Taxonomy" id="2663907"/>
    <lineage>
        <taxon>Eukaryota</taxon>
        <taxon>Fungi</taxon>
        <taxon>Fungi incertae sedis</taxon>
        <taxon>Zoopagomycota</taxon>
        <taxon>Kickxellomycotina</taxon>
        <taxon>Kickxellomycetes</taxon>
        <taxon>Kickxellales</taxon>
        <taxon>Kickxellaceae</taxon>
        <taxon>Coemansia</taxon>
    </lineage>
</organism>
<evidence type="ECO:0000313" key="1">
    <source>
        <dbReference type="EMBL" id="KAJ2006081.1"/>
    </source>
</evidence>
<dbReference type="PANTHER" id="PTHR21704">
    <property type="entry name" value="NIPPED-B-LIKE PROTEIN DELANGIN SCC2-RELATED"/>
    <property type="match status" value="1"/>
</dbReference>
<feature type="non-terminal residue" evidence="1">
    <location>
        <position position="1"/>
    </location>
</feature>
<dbReference type="InterPro" id="IPR033031">
    <property type="entry name" value="Scc2/Nipped-B"/>
</dbReference>
<accession>A0A9W8BMM7</accession>
<dbReference type="EMBL" id="JANBQF010000073">
    <property type="protein sequence ID" value="KAJ2006081.1"/>
    <property type="molecule type" value="Genomic_DNA"/>
</dbReference>
<dbReference type="GO" id="GO:0061775">
    <property type="term" value="F:cohesin loader activity"/>
    <property type="evidence" value="ECO:0007669"/>
    <property type="project" value="InterPro"/>
</dbReference>
<comment type="caution">
    <text evidence="1">The sequence shown here is derived from an EMBL/GenBank/DDBJ whole genome shotgun (WGS) entry which is preliminary data.</text>
</comment>
<dbReference type="GO" id="GO:0034087">
    <property type="term" value="P:establishment of mitotic sister chromatid cohesion"/>
    <property type="evidence" value="ECO:0007669"/>
    <property type="project" value="TreeGrafter"/>
</dbReference>
<dbReference type="PANTHER" id="PTHR21704:SF18">
    <property type="entry name" value="NIPPED-B-LIKE PROTEIN"/>
    <property type="match status" value="1"/>
</dbReference>
<keyword evidence="2" id="KW-1185">Reference proteome</keyword>
<dbReference type="GO" id="GO:0003682">
    <property type="term" value="F:chromatin binding"/>
    <property type="evidence" value="ECO:0007669"/>
    <property type="project" value="TreeGrafter"/>
</dbReference>
<protein>
    <submittedName>
        <fullName evidence="1">Sister chromatid cohesion protein 2</fullName>
    </submittedName>
</protein>
<dbReference type="OrthoDB" id="5571292at2759"/>
<dbReference type="GO" id="GO:0010468">
    <property type="term" value="P:regulation of gene expression"/>
    <property type="evidence" value="ECO:0007669"/>
    <property type="project" value="InterPro"/>
</dbReference>
<dbReference type="Proteomes" id="UP001150907">
    <property type="component" value="Unassembled WGS sequence"/>
</dbReference>
<dbReference type="GO" id="GO:1990414">
    <property type="term" value="P:replication-born double-strand break repair via sister chromatid exchange"/>
    <property type="evidence" value="ECO:0007669"/>
    <property type="project" value="TreeGrafter"/>
</dbReference>
<proteinExistence type="predicted"/>
<dbReference type="GO" id="GO:0071169">
    <property type="term" value="P:establishment of protein localization to chromatin"/>
    <property type="evidence" value="ECO:0007669"/>
    <property type="project" value="TreeGrafter"/>
</dbReference>